<dbReference type="AlphaFoldDB" id="A0A1N7KHK1"/>
<evidence type="ECO:0000313" key="1">
    <source>
        <dbReference type="EMBL" id="SIS61009.1"/>
    </source>
</evidence>
<reference evidence="2" key="1">
    <citation type="submission" date="2017-01" db="EMBL/GenBank/DDBJ databases">
        <authorList>
            <person name="Varghese N."/>
            <person name="Submissions S."/>
        </authorList>
    </citation>
    <scope>NUCLEOTIDE SEQUENCE [LARGE SCALE GENOMIC DNA]</scope>
    <source>
        <strain evidence="2">DSM 23127</strain>
    </source>
</reference>
<dbReference type="InterPro" id="IPR011856">
    <property type="entry name" value="tRNA_endonuc-like_dom_sf"/>
</dbReference>
<dbReference type="GO" id="GO:0003676">
    <property type="term" value="F:nucleic acid binding"/>
    <property type="evidence" value="ECO:0007669"/>
    <property type="project" value="InterPro"/>
</dbReference>
<evidence type="ECO:0000313" key="2">
    <source>
        <dbReference type="Proteomes" id="UP000187608"/>
    </source>
</evidence>
<keyword evidence="2" id="KW-1185">Reference proteome</keyword>
<dbReference type="Proteomes" id="UP000187608">
    <property type="component" value="Unassembled WGS sequence"/>
</dbReference>
<dbReference type="STRING" id="570947.SAMN05421687_1124"/>
<organism evidence="1 2">
    <name type="scientific">Salimicrobium flavidum</name>
    <dbReference type="NCBI Taxonomy" id="570947"/>
    <lineage>
        <taxon>Bacteria</taxon>
        <taxon>Bacillati</taxon>
        <taxon>Bacillota</taxon>
        <taxon>Bacilli</taxon>
        <taxon>Bacillales</taxon>
        <taxon>Bacillaceae</taxon>
        <taxon>Salimicrobium</taxon>
    </lineage>
</organism>
<accession>A0A1N7KHK1</accession>
<evidence type="ECO:0008006" key="3">
    <source>
        <dbReference type="Google" id="ProtNLM"/>
    </source>
</evidence>
<gene>
    <name evidence="1" type="ORF">SAMN05421687_1124</name>
</gene>
<protein>
    <recommendedName>
        <fullName evidence="3">DUF91 domain-containing protein</fullName>
    </recommendedName>
</protein>
<name>A0A1N7KHK1_9BACI</name>
<dbReference type="RefSeq" id="WP_234983183.1">
    <property type="nucleotide sequence ID" value="NZ_FTOC01000012.1"/>
</dbReference>
<sequence length="122" mass="13830">MYKINGAQVEPVDPDTFASLQWKENDIEELVRKNIEMICDDEESMLIVGKQVRNESSGISDLTAIDNNGSLVLIEIKWDRKDILRNHHPSTIAIYVWQSFGIFSFSSSHPSAIHQSSALRDP</sequence>
<dbReference type="Gene3D" id="3.40.1350.10">
    <property type="match status" value="1"/>
</dbReference>
<dbReference type="EMBL" id="FTOC01000012">
    <property type="protein sequence ID" value="SIS61009.1"/>
    <property type="molecule type" value="Genomic_DNA"/>
</dbReference>
<proteinExistence type="predicted"/>